<dbReference type="Pfam" id="PF00961">
    <property type="entry name" value="LAGLIDADG_1"/>
    <property type="match status" value="2"/>
</dbReference>
<comment type="function">
    <text evidence="1">Mitochondrial DNA endonuclease involved in intron homing.</text>
</comment>
<organism evidence="3">
    <name type="scientific">Clavaria fumosa</name>
    <dbReference type="NCBI Taxonomy" id="264083"/>
    <lineage>
        <taxon>Eukaryota</taxon>
        <taxon>Fungi</taxon>
        <taxon>Dikarya</taxon>
        <taxon>Basidiomycota</taxon>
        <taxon>Agaricomycotina</taxon>
        <taxon>Agaricomycetes</taxon>
        <taxon>Agaricomycetidae</taxon>
        <taxon>Agaricales</taxon>
        <taxon>Clavariineae</taxon>
        <taxon>Clavariaceae</taxon>
        <taxon>Clavaria</taxon>
    </lineage>
</organism>
<name>A0A7T3PCT4_9AGAR</name>
<keyword evidence="3" id="KW-0255">Endonuclease</keyword>
<geneLocation type="mitochondrion" evidence="3"/>
<accession>A0A7T3PCT4</accession>
<dbReference type="GeneID" id="65338541"/>
<dbReference type="InterPro" id="IPR051289">
    <property type="entry name" value="LAGLIDADG_Endonuclease"/>
</dbReference>
<evidence type="ECO:0000259" key="2">
    <source>
        <dbReference type="Pfam" id="PF00961"/>
    </source>
</evidence>
<protein>
    <submittedName>
        <fullName evidence="3">LAGLIDADG endonuclease</fullName>
    </submittedName>
</protein>
<keyword evidence="3" id="KW-0378">Hydrolase</keyword>
<evidence type="ECO:0000256" key="1">
    <source>
        <dbReference type="ARBA" id="ARBA00002670"/>
    </source>
</evidence>
<dbReference type="RefSeq" id="YP_010130209.1">
    <property type="nucleotide sequence ID" value="NC_056336.1"/>
</dbReference>
<gene>
    <name evidence="3" type="primary">orf378</name>
</gene>
<dbReference type="GO" id="GO:0005739">
    <property type="term" value="C:mitochondrion"/>
    <property type="evidence" value="ECO:0007669"/>
    <property type="project" value="UniProtKB-ARBA"/>
</dbReference>
<dbReference type="InterPro" id="IPR004860">
    <property type="entry name" value="LAGLIDADG_dom"/>
</dbReference>
<dbReference type="PANTHER" id="PTHR36181">
    <property type="entry name" value="INTRON-ENCODED ENDONUCLEASE AI3-RELATED"/>
    <property type="match status" value="1"/>
</dbReference>
<feature type="domain" description="Homing endonuclease LAGLIDADG" evidence="2">
    <location>
        <begin position="247"/>
        <end position="347"/>
    </location>
</feature>
<dbReference type="GO" id="GO:0004519">
    <property type="term" value="F:endonuclease activity"/>
    <property type="evidence" value="ECO:0007669"/>
    <property type="project" value="UniProtKB-KW"/>
</dbReference>
<dbReference type="FunFam" id="3.10.28.10:FF:000010">
    <property type="entry name" value="LAGLIDADG homing endonuclease I-LtrII"/>
    <property type="match status" value="1"/>
</dbReference>
<dbReference type="AlphaFoldDB" id="A0A7T3PCT4"/>
<evidence type="ECO:0000313" key="3">
    <source>
        <dbReference type="EMBL" id="QPZ51111.1"/>
    </source>
</evidence>
<feature type="domain" description="Homing endonuclease LAGLIDADG" evidence="2">
    <location>
        <begin position="88"/>
        <end position="189"/>
    </location>
</feature>
<dbReference type="PANTHER" id="PTHR36181:SF4">
    <property type="entry name" value="LAGLIDADG ENDONUCLEASE"/>
    <property type="match status" value="1"/>
</dbReference>
<proteinExistence type="predicted"/>
<dbReference type="EMBL" id="MT114157">
    <property type="protein sequence ID" value="QPZ51111.1"/>
    <property type="molecule type" value="Genomic_DNA"/>
</dbReference>
<dbReference type="SUPFAM" id="SSF55608">
    <property type="entry name" value="Homing endonucleases"/>
    <property type="match status" value="2"/>
</dbReference>
<dbReference type="InterPro" id="IPR027434">
    <property type="entry name" value="Homing_endonucl"/>
</dbReference>
<dbReference type="Gene3D" id="3.10.28.10">
    <property type="entry name" value="Homing endonucleases"/>
    <property type="match status" value="2"/>
</dbReference>
<keyword evidence="3" id="KW-0496">Mitochondrion</keyword>
<reference evidence="3" key="1">
    <citation type="journal article" date="2020" name="IMA Fungus">
        <title>The 256 kb mitochondrial genome of Clavaria fumosa is the largest among phylum Basidiomycota and is rich in introns and intronic ORFs.</title>
        <authorList>
            <person name="Wang X."/>
            <person name="Wang Y."/>
            <person name="Yao W."/>
            <person name="Shen J."/>
            <person name="Chen M."/>
            <person name="Gao M."/>
            <person name="Ren J."/>
            <person name="Li Q."/>
            <person name="Liu N."/>
        </authorList>
    </citation>
    <scope>NUCLEOTIDE SEQUENCE</scope>
</reference>
<sequence length="378" mass="43314">MVISQMMSENKMEYRGSKSANLLNNVAVKEQRADGSWCINPNLIIMHLRCALVGFERNYRIKILSKQLKNRRFSTLNSLSKLHPFYVSGLVDAEGSFSTTIYRSNKYKLGWCVQSYFQISLHSRDLDLLLQLQQYFGRIGSISKGKTRNTVNYSVAGVKDLTTIIIPHFENFPLLSKKGADFLLFKQIVELIKNKDHLTSEGLLQIINIKASMNLGLSDIVKNNFNNIIPVDRPIISTTNLKYPQWIAGFVCGEGNFGVKIKKSKKNKIGYQIQLIFILTQHQRDIKLMENLKNYFGSGTIKKDTRHPAVYLILINLSDITNKIIPLFEKYPILGIKQLDYLDWCKVAKLMKEGSHLTREGLDLIRKIKTGMNKGRKF</sequence>
<keyword evidence="3" id="KW-0540">Nuclease</keyword>